<dbReference type="SUPFAM" id="SSF53474">
    <property type="entry name" value="alpha/beta-Hydrolases"/>
    <property type="match status" value="1"/>
</dbReference>
<gene>
    <name evidence="4" type="ORF">ULMS_21030</name>
</gene>
<evidence type="ECO:0000259" key="3">
    <source>
        <dbReference type="Pfam" id="PF20434"/>
    </source>
</evidence>
<dbReference type="InterPro" id="IPR050300">
    <property type="entry name" value="GDXG_lipolytic_enzyme"/>
</dbReference>
<protein>
    <submittedName>
        <fullName evidence="4">Lipase</fullName>
    </submittedName>
</protein>
<dbReference type="EMBL" id="BKCF01000004">
    <property type="protein sequence ID" value="GEQ86595.1"/>
    <property type="molecule type" value="Genomic_DNA"/>
</dbReference>
<evidence type="ECO:0000256" key="2">
    <source>
        <dbReference type="SAM" id="SignalP"/>
    </source>
</evidence>
<accession>A0A5J4G229</accession>
<dbReference type="InterPro" id="IPR029058">
    <property type="entry name" value="AB_hydrolase_fold"/>
</dbReference>
<dbReference type="Proteomes" id="UP000326994">
    <property type="component" value="Unassembled WGS sequence"/>
</dbReference>
<dbReference type="AlphaFoldDB" id="A0A5J4G229"/>
<dbReference type="Pfam" id="PF20434">
    <property type="entry name" value="BD-FAE"/>
    <property type="match status" value="1"/>
</dbReference>
<evidence type="ECO:0000313" key="5">
    <source>
        <dbReference type="Proteomes" id="UP000326994"/>
    </source>
</evidence>
<reference evidence="4 5" key="1">
    <citation type="submission" date="2019-08" db="EMBL/GenBank/DDBJ databases">
        <title>Ulvibacter marinistellae sp. nov., isolated from a starfish, Patiria pectinifera.</title>
        <authorList>
            <person name="Kawano K."/>
            <person name="Ushijima N."/>
            <person name="Kihara M."/>
            <person name="Itoh H."/>
        </authorList>
    </citation>
    <scope>NUCLEOTIDE SEQUENCE [LARGE SCALE GENOMIC DNA]</scope>
    <source>
        <strain evidence="4 5">KK4</strain>
    </source>
</reference>
<dbReference type="InterPro" id="IPR049492">
    <property type="entry name" value="BD-FAE-like_dom"/>
</dbReference>
<keyword evidence="1" id="KW-0378">Hydrolase</keyword>
<dbReference type="GO" id="GO:0016787">
    <property type="term" value="F:hydrolase activity"/>
    <property type="evidence" value="ECO:0007669"/>
    <property type="project" value="UniProtKB-KW"/>
</dbReference>
<feature type="signal peptide" evidence="2">
    <location>
        <begin position="1"/>
        <end position="20"/>
    </location>
</feature>
<evidence type="ECO:0000256" key="1">
    <source>
        <dbReference type="ARBA" id="ARBA00022801"/>
    </source>
</evidence>
<evidence type="ECO:0000313" key="4">
    <source>
        <dbReference type="EMBL" id="GEQ86595.1"/>
    </source>
</evidence>
<dbReference type="PANTHER" id="PTHR48081">
    <property type="entry name" value="AB HYDROLASE SUPERFAMILY PROTEIN C4A8.06C"/>
    <property type="match status" value="1"/>
</dbReference>
<feature type="chain" id="PRO_5023829301" evidence="2">
    <location>
        <begin position="21"/>
        <end position="296"/>
    </location>
</feature>
<proteinExistence type="predicted"/>
<feature type="domain" description="BD-FAE-like" evidence="3">
    <location>
        <begin position="57"/>
        <end position="254"/>
    </location>
</feature>
<sequence>MKTTFYLFSFLILSSFISCNDDESINEIPQMMENSEPLEASFQQNVSYGNDSQQVYDLYLPANRTDEKTKVIILVHGGGWIEGDKADVTGYISLIQQNNPNHAIVNMNYRLAVIPTIPAFPNQFLDLKAVITKLTAERETLQILPEFGLIGLSAGAHISLQYDSVYDTNDQVKFVADIVGPSDFTDPFYADNPNFSTLLNFFTDESQYPPNTNFATALSPALQVSVRTSPTIMFYGNQDELVPLTNGDRLNAALEANSIEHQYTVYDGGHGNWNTIQFADVEAKLSAFIEAHLAID</sequence>
<dbReference type="RefSeq" id="WP_151894528.1">
    <property type="nucleotide sequence ID" value="NZ_BKCF01000004.1"/>
</dbReference>
<keyword evidence="5" id="KW-1185">Reference proteome</keyword>
<name>A0A5J4G229_9FLAO</name>
<organism evidence="4 5">
    <name type="scientific">Patiriisocius marinistellae</name>
    <dbReference type="NCBI Taxonomy" id="2494560"/>
    <lineage>
        <taxon>Bacteria</taxon>
        <taxon>Pseudomonadati</taxon>
        <taxon>Bacteroidota</taxon>
        <taxon>Flavobacteriia</taxon>
        <taxon>Flavobacteriales</taxon>
        <taxon>Flavobacteriaceae</taxon>
        <taxon>Patiriisocius</taxon>
    </lineage>
</organism>
<keyword evidence="2" id="KW-0732">Signal</keyword>
<comment type="caution">
    <text evidence="4">The sequence shown here is derived from an EMBL/GenBank/DDBJ whole genome shotgun (WGS) entry which is preliminary data.</text>
</comment>
<dbReference type="OrthoDB" id="9777975at2"/>
<dbReference type="PROSITE" id="PS51257">
    <property type="entry name" value="PROKAR_LIPOPROTEIN"/>
    <property type="match status" value="1"/>
</dbReference>
<dbReference type="Gene3D" id="3.40.50.1820">
    <property type="entry name" value="alpha/beta hydrolase"/>
    <property type="match status" value="1"/>
</dbReference>